<dbReference type="OrthoDB" id="269227at2759"/>
<organism evidence="10 11">
    <name type="scientific">Tetrapyrgos nigripes</name>
    <dbReference type="NCBI Taxonomy" id="182062"/>
    <lineage>
        <taxon>Eukaryota</taxon>
        <taxon>Fungi</taxon>
        <taxon>Dikarya</taxon>
        <taxon>Basidiomycota</taxon>
        <taxon>Agaricomycotina</taxon>
        <taxon>Agaricomycetes</taxon>
        <taxon>Agaricomycetidae</taxon>
        <taxon>Agaricales</taxon>
        <taxon>Marasmiineae</taxon>
        <taxon>Marasmiaceae</taxon>
        <taxon>Tetrapyrgos</taxon>
    </lineage>
</organism>
<comment type="caution">
    <text evidence="10">The sequence shown here is derived from an EMBL/GenBank/DDBJ whole genome shotgun (WGS) entry which is preliminary data.</text>
</comment>
<feature type="binding site" evidence="6">
    <location>
        <begin position="127"/>
        <end position="130"/>
    </location>
    <ligand>
        <name>FAD</name>
        <dbReference type="ChEBI" id="CHEBI:57692"/>
    </ligand>
</feature>
<sequence length="644" mass="70158">MKSYSLSMFRAGFLATILVSGLAQSTSLYTDPRDVSTKEYDFIVVGAGTAGNVIATRLSEDPTKSVLVIEAGIDDTGILPIHVPFLGFSNEGSSVDWNFTTVPQEELNNRTVPVPRGFVLGGSSSINLMVWNRGSRDLWDHYAKVAGDSGWSWNALEKYWDKASTYLDCTTVINYLSLTTHCSQISTLVPPTSNPALPPPPRNDPTLSNGNGPVLVTRANFPDELDDKVINASMLLQQENPDSRFKYTVDMNTGDSIGFGYYEESTGHGERSSSATAYLHPALNSKRRNLDVLIQTRAMRLLQSKNTASNSTISNGHSSVPHFNQVEVAQSVDGPRFKFSARNEIILSSGSIGTPQLLLLSGVGPKDELKELGIDVVADRPAVGKNLRDHPMLVTIYNVNSNQTLDDLMRNPALQEQLLEQWQNNRTGQFASTTSNVLGILPEDQLKGIEDPASGPHAPHLEMLFGDGFLGLFEPLPANGHFLTVLNAVVAPKSVGSLTLASVNGGTFTHPLINYNIYGDSFDIQAMLQAINDTETFLSTAPWTQDDFIISVTGRNSTSIGTEEEKIAFMRDNTITVFHPIGTARMGSKEEDVTDSRLLVRGLKGVRVVDASVFPTLPECHPQAVVYTLAERAADIIKEDHGML</sequence>
<feature type="active site" description="Proton acceptor" evidence="5">
    <location>
        <position position="621"/>
    </location>
</feature>
<evidence type="ECO:0000256" key="4">
    <source>
        <dbReference type="ARBA" id="ARBA00022827"/>
    </source>
</evidence>
<dbReference type="GO" id="GO:0016614">
    <property type="term" value="F:oxidoreductase activity, acting on CH-OH group of donors"/>
    <property type="evidence" value="ECO:0007669"/>
    <property type="project" value="InterPro"/>
</dbReference>
<evidence type="ECO:0000256" key="7">
    <source>
        <dbReference type="SAM" id="MobiDB-lite"/>
    </source>
</evidence>
<dbReference type="InterPro" id="IPR000172">
    <property type="entry name" value="GMC_OxRdtase_N"/>
</dbReference>
<dbReference type="InterPro" id="IPR007867">
    <property type="entry name" value="GMC_OxRtase_C"/>
</dbReference>
<feature type="domain" description="Glucose-methanol-choline oxidoreductase N-terminal" evidence="9">
    <location>
        <begin position="350"/>
        <end position="364"/>
    </location>
</feature>
<dbReference type="SUPFAM" id="SSF51905">
    <property type="entry name" value="FAD/NAD(P)-binding domain"/>
    <property type="match status" value="1"/>
</dbReference>
<accession>A0A8H5GA67</accession>
<proteinExistence type="inferred from homology"/>
<dbReference type="PIRSF" id="PIRSF000137">
    <property type="entry name" value="Alcohol_oxidase"/>
    <property type="match status" value="1"/>
</dbReference>
<feature type="region of interest" description="Disordered" evidence="7">
    <location>
        <begin position="191"/>
        <end position="211"/>
    </location>
</feature>
<dbReference type="Pfam" id="PF05199">
    <property type="entry name" value="GMC_oxred_C"/>
    <property type="match status" value="1"/>
</dbReference>
<evidence type="ECO:0000313" key="10">
    <source>
        <dbReference type="EMBL" id="KAF5361277.1"/>
    </source>
</evidence>
<feature type="compositionally biased region" description="Pro residues" evidence="7">
    <location>
        <begin position="192"/>
        <end position="203"/>
    </location>
</feature>
<dbReference type="PANTHER" id="PTHR11552">
    <property type="entry name" value="GLUCOSE-METHANOL-CHOLINE GMC OXIDOREDUCTASE"/>
    <property type="match status" value="1"/>
</dbReference>
<feature type="chain" id="PRO_5034348524" description="Glucose-methanol-choline oxidoreductase N-terminal domain-containing protein" evidence="8">
    <location>
        <begin position="24"/>
        <end position="644"/>
    </location>
</feature>
<evidence type="ECO:0000259" key="9">
    <source>
        <dbReference type="PROSITE" id="PS00624"/>
    </source>
</evidence>
<keyword evidence="4 6" id="KW-0274">FAD</keyword>
<evidence type="ECO:0000256" key="2">
    <source>
        <dbReference type="ARBA" id="ARBA00010790"/>
    </source>
</evidence>
<feature type="active site" description="Proton donor" evidence="5">
    <location>
        <position position="579"/>
    </location>
</feature>
<keyword evidence="8" id="KW-0732">Signal</keyword>
<dbReference type="InterPro" id="IPR012132">
    <property type="entry name" value="GMC_OxRdtase"/>
</dbReference>
<dbReference type="InterPro" id="IPR036188">
    <property type="entry name" value="FAD/NAD-bd_sf"/>
</dbReference>
<dbReference type="Proteomes" id="UP000559256">
    <property type="component" value="Unassembled WGS sequence"/>
</dbReference>
<evidence type="ECO:0000256" key="6">
    <source>
        <dbReference type="PIRSR" id="PIRSR000137-2"/>
    </source>
</evidence>
<dbReference type="Gene3D" id="3.50.50.60">
    <property type="entry name" value="FAD/NAD(P)-binding domain"/>
    <property type="match status" value="1"/>
</dbReference>
<gene>
    <name evidence="10" type="ORF">D9758_010278</name>
</gene>
<dbReference type="EMBL" id="JAACJM010000041">
    <property type="protein sequence ID" value="KAF5361277.1"/>
    <property type="molecule type" value="Genomic_DNA"/>
</dbReference>
<feature type="binding site" evidence="6">
    <location>
        <position position="119"/>
    </location>
    <ligand>
        <name>FAD</name>
        <dbReference type="ChEBI" id="CHEBI:57692"/>
    </ligand>
</feature>
<comment type="similarity">
    <text evidence="2">Belongs to the GMC oxidoreductase family.</text>
</comment>
<evidence type="ECO:0000256" key="8">
    <source>
        <dbReference type="SAM" id="SignalP"/>
    </source>
</evidence>
<dbReference type="PANTHER" id="PTHR11552:SF147">
    <property type="entry name" value="CHOLINE DEHYDROGENASE, MITOCHONDRIAL"/>
    <property type="match status" value="1"/>
</dbReference>
<dbReference type="GO" id="GO:0050660">
    <property type="term" value="F:flavin adenine dinucleotide binding"/>
    <property type="evidence" value="ECO:0007669"/>
    <property type="project" value="InterPro"/>
</dbReference>
<comment type="cofactor">
    <cofactor evidence="1 6">
        <name>FAD</name>
        <dbReference type="ChEBI" id="CHEBI:57692"/>
    </cofactor>
</comment>
<dbReference type="PROSITE" id="PS00624">
    <property type="entry name" value="GMC_OXRED_2"/>
    <property type="match status" value="1"/>
</dbReference>
<name>A0A8H5GA67_9AGAR</name>
<feature type="binding site" evidence="6">
    <location>
        <begin position="622"/>
        <end position="623"/>
    </location>
    <ligand>
        <name>FAD</name>
        <dbReference type="ChEBI" id="CHEBI:57692"/>
    </ligand>
</feature>
<dbReference type="AlphaFoldDB" id="A0A8H5GA67"/>
<evidence type="ECO:0000256" key="5">
    <source>
        <dbReference type="PIRSR" id="PIRSR000137-1"/>
    </source>
</evidence>
<reference evidence="10 11" key="1">
    <citation type="journal article" date="2020" name="ISME J.">
        <title>Uncovering the hidden diversity of litter-decomposition mechanisms in mushroom-forming fungi.</title>
        <authorList>
            <person name="Floudas D."/>
            <person name="Bentzer J."/>
            <person name="Ahren D."/>
            <person name="Johansson T."/>
            <person name="Persson P."/>
            <person name="Tunlid A."/>
        </authorList>
    </citation>
    <scope>NUCLEOTIDE SEQUENCE [LARGE SCALE GENOMIC DNA]</scope>
    <source>
        <strain evidence="10 11">CBS 291.85</strain>
    </source>
</reference>
<evidence type="ECO:0000313" key="11">
    <source>
        <dbReference type="Proteomes" id="UP000559256"/>
    </source>
</evidence>
<keyword evidence="3" id="KW-0285">Flavoprotein</keyword>
<dbReference type="Gene3D" id="3.30.560.10">
    <property type="entry name" value="Glucose Oxidase, domain 3"/>
    <property type="match status" value="1"/>
</dbReference>
<evidence type="ECO:0000256" key="3">
    <source>
        <dbReference type="ARBA" id="ARBA00022630"/>
    </source>
</evidence>
<dbReference type="Pfam" id="PF00732">
    <property type="entry name" value="GMC_oxred_N"/>
    <property type="match status" value="1"/>
</dbReference>
<dbReference type="SUPFAM" id="SSF54373">
    <property type="entry name" value="FAD-linked reductases, C-terminal domain"/>
    <property type="match status" value="1"/>
</dbReference>
<feature type="signal peptide" evidence="8">
    <location>
        <begin position="1"/>
        <end position="23"/>
    </location>
</feature>
<protein>
    <recommendedName>
        <fullName evidence="9">Glucose-methanol-choline oxidoreductase N-terminal domain-containing protein</fullName>
    </recommendedName>
</protein>
<keyword evidence="11" id="KW-1185">Reference proteome</keyword>
<evidence type="ECO:0000256" key="1">
    <source>
        <dbReference type="ARBA" id="ARBA00001974"/>
    </source>
</evidence>